<sequence length="331" mass="35762">MNVVKLVSLCLAILIFGCDKDDERPRVSIPDQISIEENGLYPEGVAFDAEENVFYVSSVAKGKISRVTLDGNIETFADSPNLVTTLGMEIDKANNRLLVCVTDPGFNQARSDSTTLAQLAAIAIYDLSSGNQTDFIQLTNGAPHLANDVVLDKAGNMYVSDSFSPSIHKIDTNGNVTTLITDAAFQPQPMNFGLNGLTYHNDDFLIVSKYDEGKLFKIPLSNPNNFSEITITNGTIPAIDGILLTDNNTLAVSSNNLTGTAPITEALYQLKSTDNWATASIEKTVQAGTNSFPTTFTMVDDALFVQYTRIQALVAGNNPAATDFPIVRVNF</sequence>
<dbReference type="PROSITE" id="PS51257">
    <property type="entry name" value="PROKAR_LIPOPROTEIN"/>
    <property type="match status" value="1"/>
</dbReference>
<dbReference type="SUPFAM" id="SSF63829">
    <property type="entry name" value="Calcium-dependent phosphotriesterase"/>
    <property type="match status" value="1"/>
</dbReference>
<keyword evidence="3" id="KW-1185">Reference proteome</keyword>
<dbReference type="RefSeq" id="WP_073317890.1">
    <property type="nucleotide sequence ID" value="NZ_FQYP01000007.1"/>
</dbReference>
<gene>
    <name evidence="2" type="ORF">SAMN04488508_10780</name>
</gene>
<dbReference type="PANTHER" id="PTHR31460:SF3">
    <property type="entry name" value="MESOCENTIN"/>
    <property type="match status" value="1"/>
</dbReference>
<dbReference type="InterPro" id="IPR011042">
    <property type="entry name" value="6-blade_b-propeller_TolB-like"/>
</dbReference>
<dbReference type="AlphaFoldDB" id="A0A1M6I2Q0"/>
<dbReference type="Gene3D" id="2.120.10.30">
    <property type="entry name" value="TolB, C-terminal domain"/>
    <property type="match status" value="1"/>
</dbReference>
<dbReference type="Proteomes" id="UP000184432">
    <property type="component" value="Unassembled WGS sequence"/>
</dbReference>
<dbReference type="InterPro" id="IPR013658">
    <property type="entry name" value="SGL"/>
</dbReference>
<dbReference type="InterPro" id="IPR053224">
    <property type="entry name" value="Sensory_adhesion_molecule"/>
</dbReference>
<dbReference type="EMBL" id="FQYP01000007">
    <property type="protein sequence ID" value="SHJ28751.1"/>
    <property type="molecule type" value="Genomic_DNA"/>
</dbReference>
<evidence type="ECO:0000313" key="2">
    <source>
        <dbReference type="EMBL" id="SHJ28751.1"/>
    </source>
</evidence>
<accession>A0A1M6I2Q0</accession>
<organism evidence="2 3">
    <name type="scientific">Aquimarina spongiae</name>
    <dbReference type="NCBI Taxonomy" id="570521"/>
    <lineage>
        <taxon>Bacteria</taxon>
        <taxon>Pseudomonadati</taxon>
        <taxon>Bacteroidota</taxon>
        <taxon>Flavobacteriia</taxon>
        <taxon>Flavobacteriales</taxon>
        <taxon>Flavobacteriaceae</taxon>
        <taxon>Aquimarina</taxon>
    </lineage>
</organism>
<reference evidence="3" key="1">
    <citation type="submission" date="2016-11" db="EMBL/GenBank/DDBJ databases">
        <authorList>
            <person name="Varghese N."/>
            <person name="Submissions S."/>
        </authorList>
    </citation>
    <scope>NUCLEOTIDE SEQUENCE [LARGE SCALE GENOMIC DNA]</scope>
    <source>
        <strain evidence="3">DSM 22623</strain>
    </source>
</reference>
<proteinExistence type="predicted"/>
<feature type="domain" description="SMP-30/Gluconolactonase/LRE-like region" evidence="1">
    <location>
        <begin position="42"/>
        <end position="202"/>
    </location>
</feature>
<dbReference type="OrthoDB" id="8584394at2"/>
<evidence type="ECO:0000313" key="3">
    <source>
        <dbReference type="Proteomes" id="UP000184432"/>
    </source>
</evidence>
<dbReference type="STRING" id="570521.SAMN04488508_10780"/>
<dbReference type="PANTHER" id="PTHR31460">
    <property type="match status" value="1"/>
</dbReference>
<evidence type="ECO:0000259" key="1">
    <source>
        <dbReference type="Pfam" id="PF08450"/>
    </source>
</evidence>
<name>A0A1M6I2Q0_9FLAO</name>
<dbReference type="Pfam" id="PF08450">
    <property type="entry name" value="SGL"/>
    <property type="match status" value="1"/>
</dbReference>
<protein>
    <submittedName>
        <fullName evidence="2">SMP-30/Gluconolaconase/LRE-like region-containing protein</fullName>
    </submittedName>
</protein>